<dbReference type="OrthoDB" id="2544694at2759"/>
<dbReference type="PANTHER" id="PTHR24064">
    <property type="entry name" value="SOLUTE CARRIER FAMILY 22 MEMBER"/>
    <property type="match status" value="1"/>
</dbReference>
<dbReference type="GO" id="GO:0016020">
    <property type="term" value="C:membrane"/>
    <property type="evidence" value="ECO:0007669"/>
    <property type="project" value="UniProtKB-SubCell"/>
</dbReference>
<dbReference type="EMBL" id="VUJU01003467">
    <property type="protein sequence ID" value="KAF0757800.1"/>
    <property type="molecule type" value="Genomic_DNA"/>
</dbReference>
<proteinExistence type="predicted"/>
<dbReference type="AlphaFoldDB" id="A0A6G0YKL1"/>
<evidence type="ECO:0000256" key="1">
    <source>
        <dbReference type="ARBA" id="ARBA00004141"/>
    </source>
</evidence>
<feature type="transmembrane region" description="Helical" evidence="6">
    <location>
        <begin position="255"/>
        <end position="280"/>
    </location>
</feature>
<name>A0A6G0YKL1_APHCR</name>
<keyword evidence="4 6" id="KW-0472">Membrane</keyword>
<feature type="transmembrane region" description="Helical" evidence="6">
    <location>
        <begin position="292"/>
        <end position="313"/>
    </location>
</feature>
<evidence type="ECO:0000256" key="3">
    <source>
        <dbReference type="ARBA" id="ARBA00022989"/>
    </source>
</evidence>
<evidence type="ECO:0000256" key="6">
    <source>
        <dbReference type="SAM" id="Phobius"/>
    </source>
</evidence>
<keyword evidence="9" id="KW-1185">Reference proteome</keyword>
<accession>A0A6G0YKL1</accession>
<feature type="transmembrane region" description="Helical" evidence="6">
    <location>
        <begin position="165"/>
        <end position="182"/>
    </location>
</feature>
<feature type="transmembrane region" description="Helical" evidence="6">
    <location>
        <begin position="194"/>
        <end position="215"/>
    </location>
</feature>
<comment type="subcellular location">
    <subcellularLocation>
        <location evidence="1">Membrane</location>
        <topology evidence="1">Multi-pass membrane protein</topology>
    </subcellularLocation>
</comment>
<dbReference type="Gene3D" id="1.20.1250.20">
    <property type="entry name" value="MFS general substrate transporter like domains"/>
    <property type="match status" value="1"/>
</dbReference>
<dbReference type="InterPro" id="IPR020846">
    <property type="entry name" value="MFS_dom"/>
</dbReference>
<dbReference type="SUPFAM" id="SSF103473">
    <property type="entry name" value="MFS general substrate transporter"/>
    <property type="match status" value="1"/>
</dbReference>
<feature type="transmembrane region" description="Helical" evidence="6">
    <location>
        <begin position="46"/>
        <end position="65"/>
    </location>
</feature>
<evidence type="ECO:0000256" key="2">
    <source>
        <dbReference type="ARBA" id="ARBA00022692"/>
    </source>
</evidence>
<protein>
    <submittedName>
        <fullName evidence="8">Carcinine transporter isoform X1</fullName>
    </submittedName>
</protein>
<evidence type="ECO:0000313" key="8">
    <source>
        <dbReference type="EMBL" id="KAF0757800.1"/>
    </source>
</evidence>
<evidence type="ECO:0000313" key="9">
    <source>
        <dbReference type="Proteomes" id="UP000478052"/>
    </source>
</evidence>
<feature type="domain" description="Major facilitator superfamily (MFS) profile" evidence="7">
    <location>
        <begin position="1"/>
        <end position="345"/>
    </location>
</feature>
<feature type="transmembrane region" description="Helical" evidence="6">
    <location>
        <begin position="20"/>
        <end position="40"/>
    </location>
</feature>
<keyword evidence="2 6" id="KW-0812">Transmembrane</keyword>
<dbReference type="Pfam" id="PF00083">
    <property type="entry name" value="Sugar_tr"/>
    <property type="match status" value="1"/>
</dbReference>
<evidence type="ECO:0000256" key="5">
    <source>
        <dbReference type="SAM" id="MobiDB-lite"/>
    </source>
</evidence>
<sequence length="434" mass="48893">MKSNVFFLALELVGPNYRSFITVMTCMFYTLGLMLLSGVTYYVRNWVYLALATSTPFTLYFIYWWQVKIFIIAVEHGHCDFIIKCTCSVFLPESPRWLLAKGRIEEALKILETLARINGTVLPDTFKQKLKQKMMMERTLSEEKRLKEGPGVLALCRTPNMRLKSILITFNWFANDMVYIGLSYYGPSLGQNQYLSFLLSSVVEVPSCLVCWLLMDRWGRRWPLCLAMTLSGISCIVTVTLPPESLNRLNLISDAVITTLVLFLFSKFTISASFLIIYPFAGELYPTQLRGIGIGTSAYIAGLGLVLIPFINYLGRENLVLPLLIMGILSVIGGITGLRLPETLHYKLPQTVEEGEEFGKNWTMADCITCVPKRPSEHSNSYEDLTEKLEMSPTTETTALATGSAGGRSKFTRQQSTMETPLDSSGVVKMTCWF</sequence>
<comment type="caution">
    <text evidence="8">The sequence shown here is derived from an EMBL/GenBank/DDBJ whole genome shotgun (WGS) entry which is preliminary data.</text>
</comment>
<gene>
    <name evidence="8" type="ORF">FWK35_00020266</name>
</gene>
<evidence type="ECO:0000256" key="4">
    <source>
        <dbReference type="ARBA" id="ARBA00023136"/>
    </source>
</evidence>
<keyword evidence="3 6" id="KW-1133">Transmembrane helix</keyword>
<feature type="transmembrane region" description="Helical" evidence="6">
    <location>
        <begin position="222"/>
        <end position="243"/>
    </location>
</feature>
<dbReference type="Proteomes" id="UP000478052">
    <property type="component" value="Unassembled WGS sequence"/>
</dbReference>
<feature type="compositionally biased region" description="Polar residues" evidence="5">
    <location>
        <begin position="392"/>
        <end position="401"/>
    </location>
</feature>
<dbReference type="GO" id="GO:0022857">
    <property type="term" value="F:transmembrane transporter activity"/>
    <property type="evidence" value="ECO:0007669"/>
    <property type="project" value="InterPro"/>
</dbReference>
<reference evidence="8 9" key="1">
    <citation type="submission" date="2019-08" db="EMBL/GenBank/DDBJ databases">
        <title>Whole genome of Aphis craccivora.</title>
        <authorList>
            <person name="Voronova N.V."/>
            <person name="Shulinski R.S."/>
            <person name="Bandarenka Y.V."/>
            <person name="Zhorov D.G."/>
            <person name="Warner D."/>
        </authorList>
    </citation>
    <scope>NUCLEOTIDE SEQUENCE [LARGE SCALE GENOMIC DNA]</scope>
    <source>
        <strain evidence="8">180601</strain>
        <tissue evidence="8">Whole Body</tissue>
    </source>
</reference>
<organism evidence="8 9">
    <name type="scientific">Aphis craccivora</name>
    <name type="common">Cowpea aphid</name>
    <dbReference type="NCBI Taxonomy" id="307492"/>
    <lineage>
        <taxon>Eukaryota</taxon>
        <taxon>Metazoa</taxon>
        <taxon>Ecdysozoa</taxon>
        <taxon>Arthropoda</taxon>
        <taxon>Hexapoda</taxon>
        <taxon>Insecta</taxon>
        <taxon>Pterygota</taxon>
        <taxon>Neoptera</taxon>
        <taxon>Paraneoptera</taxon>
        <taxon>Hemiptera</taxon>
        <taxon>Sternorrhyncha</taxon>
        <taxon>Aphidomorpha</taxon>
        <taxon>Aphidoidea</taxon>
        <taxon>Aphididae</taxon>
        <taxon>Aphidini</taxon>
        <taxon>Aphis</taxon>
        <taxon>Aphis</taxon>
    </lineage>
</organism>
<feature type="region of interest" description="Disordered" evidence="5">
    <location>
        <begin position="389"/>
        <end position="418"/>
    </location>
</feature>
<feature type="transmembrane region" description="Helical" evidence="6">
    <location>
        <begin position="319"/>
        <end position="338"/>
    </location>
</feature>
<dbReference type="PROSITE" id="PS50850">
    <property type="entry name" value="MFS"/>
    <property type="match status" value="1"/>
</dbReference>
<dbReference type="InterPro" id="IPR036259">
    <property type="entry name" value="MFS_trans_sf"/>
</dbReference>
<dbReference type="InterPro" id="IPR005828">
    <property type="entry name" value="MFS_sugar_transport-like"/>
</dbReference>
<evidence type="ECO:0000259" key="7">
    <source>
        <dbReference type="PROSITE" id="PS50850"/>
    </source>
</evidence>